<sequence length="96" mass="10621">MEKDVVWKPGSWTSKPAVPEPILKEDEHSESEKLKATLLRVKMQCMTKMCVESVGLQEMMSLHSITPVLAAGASINAENAPSRLPFKQELLIGLVM</sequence>
<name>A0ABD1Y1F7_9MARC</name>
<protein>
    <submittedName>
        <fullName evidence="1">Uncharacterized protein</fullName>
    </submittedName>
</protein>
<proteinExistence type="predicted"/>
<evidence type="ECO:0000313" key="2">
    <source>
        <dbReference type="Proteomes" id="UP001605036"/>
    </source>
</evidence>
<dbReference type="AlphaFoldDB" id="A0ABD1Y1F7"/>
<keyword evidence="2" id="KW-1185">Reference proteome</keyword>
<dbReference type="EMBL" id="JBHFFA010000006">
    <property type="protein sequence ID" value="KAL2620594.1"/>
    <property type="molecule type" value="Genomic_DNA"/>
</dbReference>
<gene>
    <name evidence="1" type="ORF">R1flu_000799</name>
</gene>
<reference evidence="1 2" key="1">
    <citation type="submission" date="2024-09" db="EMBL/GenBank/DDBJ databases">
        <title>Chromosome-scale assembly of Riccia fluitans.</title>
        <authorList>
            <person name="Paukszto L."/>
            <person name="Sawicki J."/>
            <person name="Karawczyk K."/>
            <person name="Piernik-Szablinska J."/>
            <person name="Szczecinska M."/>
            <person name="Mazdziarz M."/>
        </authorList>
    </citation>
    <scope>NUCLEOTIDE SEQUENCE [LARGE SCALE GENOMIC DNA]</scope>
    <source>
        <strain evidence="1">Rf_01</strain>
        <tissue evidence="1">Aerial parts of the thallus</tissue>
    </source>
</reference>
<organism evidence="1 2">
    <name type="scientific">Riccia fluitans</name>
    <dbReference type="NCBI Taxonomy" id="41844"/>
    <lineage>
        <taxon>Eukaryota</taxon>
        <taxon>Viridiplantae</taxon>
        <taxon>Streptophyta</taxon>
        <taxon>Embryophyta</taxon>
        <taxon>Marchantiophyta</taxon>
        <taxon>Marchantiopsida</taxon>
        <taxon>Marchantiidae</taxon>
        <taxon>Marchantiales</taxon>
        <taxon>Ricciaceae</taxon>
        <taxon>Riccia</taxon>
    </lineage>
</organism>
<evidence type="ECO:0000313" key="1">
    <source>
        <dbReference type="EMBL" id="KAL2620594.1"/>
    </source>
</evidence>
<comment type="caution">
    <text evidence="1">The sequence shown here is derived from an EMBL/GenBank/DDBJ whole genome shotgun (WGS) entry which is preliminary data.</text>
</comment>
<accession>A0ABD1Y1F7</accession>
<dbReference type="Proteomes" id="UP001605036">
    <property type="component" value="Unassembled WGS sequence"/>
</dbReference>